<comment type="caution">
    <text evidence="3">The sequence shown here is derived from an EMBL/GenBank/DDBJ whole genome shotgun (WGS) entry which is preliminary data.</text>
</comment>
<dbReference type="Proteomes" id="UP000323242">
    <property type="component" value="Unassembled WGS sequence"/>
</dbReference>
<evidence type="ECO:0000256" key="2">
    <source>
        <dbReference type="SAM" id="Phobius"/>
    </source>
</evidence>
<feature type="region of interest" description="Disordered" evidence="1">
    <location>
        <begin position="383"/>
        <end position="402"/>
    </location>
</feature>
<feature type="compositionally biased region" description="Basic and acidic residues" evidence="1">
    <location>
        <begin position="386"/>
        <end position="402"/>
    </location>
</feature>
<evidence type="ECO:0000313" key="3">
    <source>
        <dbReference type="EMBL" id="TYR66265.1"/>
    </source>
</evidence>
<keyword evidence="2" id="KW-0472">Membrane</keyword>
<accession>A0A5D4JPT2</accession>
<protein>
    <submittedName>
        <fullName evidence="3">Uncharacterized protein</fullName>
    </submittedName>
</protein>
<evidence type="ECO:0000313" key="4">
    <source>
        <dbReference type="Proteomes" id="UP000323242"/>
    </source>
</evidence>
<name>A0A5D4JPT2_9ACTN</name>
<evidence type="ECO:0000256" key="1">
    <source>
        <dbReference type="SAM" id="MobiDB-lite"/>
    </source>
</evidence>
<reference evidence="3 4" key="1">
    <citation type="submission" date="2019-08" db="EMBL/GenBank/DDBJ databases">
        <title>Draft genome for granaticin producer strain Streptomyces parvus C05.</title>
        <authorList>
            <person name="Gonzalez-Pimentel J.L."/>
        </authorList>
    </citation>
    <scope>NUCLEOTIDE SEQUENCE [LARGE SCALE GENOMIC DNA]</scope>
    <source>
        <strain evidence="3 4">C05</strain>
    </source>
</reference>
<sequence>MELSAGNRTGTRLEDRVKDWSSRHRRWLVAGLWALVVLLIVGYSVREPVRDWWLAREACGGQLPSGDLEIVRTDLRLGETEESFDAEDGTYSCVLRDENGKVVVAVDAYPEGRERDQELGLAGTSRPPHAVLPGGLPGFEDENSLVYLMPECPRAGRTPAEQHRLLVGTWTYFAHSSAEKAAMLRLAVHMTNVVTGKLGCGGEPLPAPADGAVPDEGTYVHRARAKGTACDALATTRVPAAGRDGEVRIAIADGGIVGRCTLRATETYEDAREGAAIIELTAWRGDWGPRVREMGSGPDPLPMGRGITRRPALTEHRAWAVAKCDGDDVGFAAHWGQDYPDRHRKPGTKYVPPTEAEQYEQRVLLRTYVSAFAADQVRRGACTDLKLPEKPEKPERPEKPAA</sequence>
<proteinExistence type="predicted"/>
<feature type="transmembrane region" description="Helical" evidence="2">
    <location>
        <begin position="27"/>
        <end position="45"/>
    </location>
</feature>
<keyword evidence="2" id="KW-0812">Transmembrane</keyword>
<keyword evidence="2" id="KW-1133">Transmembrane helix</keyword>
<dbReference type="EMBL" id="VSZQ01000005">
    <property type="protein sequence ID" value="TYR66265.1"/>
    <property type="molecule type" value="Genomic_DNA"/>
</dbReference>
<dbReference type="AlphaFoldDB" id="A0A5D4JPT2"/>
<keyword evidence="4" id="KW-1185">Reference proteome</keyword>
<dbReference type="RefSeq" id="WP_148901266.1">
    <property type="nucleotide sequence ID" value="NZ_VSZQ01000005.1"/>
</dbReference>
<organism evidence="3 4">
    <name type="scientific">Streptomyces parvus</name>
    <dbReference type="NCBI Taxonomy" id="66428"/>
    <lineage>
        <taxon>Bacteria</taxon>
        <taxon>Bacillati</taxon>
        <taxon>Actinomycetota</taxon>
        <taxon>Actinomycetes</taxon>
        <taxon>Kitasatosporales</taxon>
        <taxon>Streptomycetaceae</taxon>
        <taxon>Streptomyces</taxon>
    </lineage>
</organism>
<gene>
    <name evidence="3" type="ORF">FY004_01485</name>
</gene>